<gene>
    <name evidence="1" type="ORF">ABS765_03720</name>
</gene>
<accession>A0ABW8Y159</accession>
<proteinExistence type="predicted"/>
<dbReference type="NCBIfam" id="NF047798">
    <property type="entry name" value="leader_Chryseo"/>
    <property type="match status" value="1"/>
</dbReference>
<keyword evidence="2" id="KW-1185">Reference proteome</keyword>
<protein>
    <recommendedName>
        <fullName evidence="3">Bacteriocin-type signal sequence-containing protein</fullName>
    </recommendedName>
</protein>
<evidence type="ECO:0000313" key="1">
    <source>
        <dbReference type="EMBL" id="MFL9833135.1"/>
    </source>
</evidence>
<dbReference type="Proteomes" id="UP001629058">
    <property type="component" value="Unassembled WGS sequence"/>
</dbReference>
<comment type="caution">
    <text evidence="1">The sequence shown here is derived from an EMBL/GenBank/DDBJ whole genome shotgun (WGS) entry which is preliminary data.</text>
</comment>
<evidence type="ECO:0000313" key="2">
    <source>
        <dbReference type="Proteomes" id="UP001629058"/>
    </source>
</evidence>
<dbReference type="InterPro" id="IPR058074">
    <property type="entry name" value="Bacteriocin-like"/>
</dbReference>
<organism evidence="1 2">
    <name type="scientific">Chryseobacterium terrae</name>
    <dbReference type="NCBI Taxonomy" id="3163299"/>
    <lineage>
        <taxon>Bacteria</taxon>
        <taxon>Pseudomonadati</taxon>
        <taxon>Bacteroidota</taxon>
        <taxon>Flavobacteriia</taxon>
        <taxon>Flavobacteriales</taxon>
        <taxon>Weeksellaceae</taxon>
        <taxon>Chryseobacterium group</taxon>
        <taxon>Chryseobacterium</taxon>
    </lineage>
</organism>
<dbReference type="RefSeq" id="WP_408087668.1">
    <property type="nucleotide sequence ID" value="NZ_JBELPY010000001.1"/>
</dbReference>
<evidence type="ECO:0008006" key="3">
    <source>
        <dbReference type="Google" id="ProtNLM"/>
    </source>
</evidence>
<name>A0ABW8Y159_9FLAO</name>
<sequence length="55" mass="6109">MKKLKKISRTTLKTINGGLMNQCNVDSDCPASLGQCPRCEEVRGKMACFYPNLCI</sequence>
<dbReference type="EMBL" id="JBELPY010000001">
    <property type="protein sequence ID" value="MFL9833135.1"/>
    <property type="molecule type" value="Genomic_DNA"/>
</dbReference>
<reference evidence="1 2" key="1">
    <citation type="submission" date="2024-06" db="EMBL/GenBank/DDBJ databases">
        <authorList>
            <person name="Kaempfer P."/>
            <person name="Viver T."/>
        </authorList>
    </citation>
    <scope>NUCLEOTIDE SEQUENCE [LARGE SCALE GENOMIC DNA]</scope>
    <source>
        <strain evidence="1 2">ST-37</strain>
    </source>
</reference>